<dbReference type="InterPro" id="IPR041614">
    <property type="entry name" value="DprA_WH"/>
</dbReference>
<dbReference type="Gene3D" id="3.40.50.450">
    <property type="match status" value="1"/>
</dbReference>
<dbReference type="GO" id="GO:0009294">
    <property type="term" value="P:DNA-mediated transformation"/>
    <property type="evidence" value="ECO:0007669"/>
    <property type="project" value="InterPro"/>
</dbReference>
<dbReference type="RefSeq" id="WP_185121897.1">
    <property type="nucleotide sequence ID" value="NZ_JACJVQ010000019.1"/>
</dbReference>
<evidence type="ECO:0000256" key="1">
    <source>
        <dbReference type="ARBA" id="ARBA00006525"/>
    </source>
</evidence>
<feature type="domain" description="DprA winged helix" evidence="4">
    <location>
        <begin position="312"/>
        <end position="369"/>
    </location>
</feature>
<dbReference type="Gene3D" id="1.10.10.10">
    <property type="entry name" value="Winged helix-like DNA-binding domain superfamily/Winged helix DNA-binding domain"/>
    <property type="match status" value="1"/>
</dbReference>
<protein>
    <submittedName>
        <fullName evidence="5">DNA-protecting protein DprA</fullName>
    </submittedName>
</protein>
<dbReference type="Proteomes" id="UP000535838">
    <property type="component" value="Unassembled WGS sequence"/>
</dbReference>
<evidence type="ECO:0000259" key="4">
    <source>
        <dbReference type="Pfam" id="PF17782"/>
    </source>
</evidence>
<comment type="similarity">
    <text evidence="1">Belongs to the DprA/Smf family.</text>
</comment>
<dbReference type="EMBL" id="JACJVQ010000019">
    <property type="protein sequence ID" value="MBB6636689.1"/>
    <property type="molecule type" value="Genomic_DNA"/>
</dbReference>
<evidence type="ECO:0000259" key="3">
    <source>
        <dbReference type="Pfam" id="PF02481"/>
    </source>
</evidence>
<sequence length="375" mass="40581">MGQEWDVSELLVGMHETEGVGWITIRRIVASGALEGANRRREKDWMEFALSAKQAAKLAERLSDEKIERAIDSRRRAGISVLTALDPDYPELLKHMDTPPWVLYGIGRLELLARPALAIVGTRVATAYGKRVAEELAASCAAEGIAVVSGMARGIDTAAHAGAIGKEGSTIAVLASPVDSPYPPENRGLYREIAERGLVLSESPAGTPLTKAHFYLRNRIIAGLCQGALVVEAGEGSGALITAQHTLNSNRDLYIVPGPITSPRSTGALKLLRDGAKPVLEAEDILCDYRRALREWRSSSGPGEELPESPGSPGSPEELEEEEACLYEILLEEPRTIDELSELSGMARGQLHTVLLHLQMKRRVQQLPGSMFAVI</sequence>
<dbReference type="PANTHER" id="PTHR43022">
    <property type="entry name" value="PROTEIN SMF"/>
    <property type="match status" value="1"/>
</dbReference>
<dbReference type="InterPro" id="IPR003488">
    <property type="entry name" value="DprA"/>
</dbReference>
<dbReference type="NCBIfam" id="TIGR00732">
    <property type="entry name" value="dprA"/>
    <property type="match status" value="1"/>
</dbReference>
<dbReference type="PANTHER" id="PTHR43022:SF1">
    <property type="entry name" value="PROTEIN SMF"/>
    <property type="match status" value="1"/>
</dbReference>
<feature type="compositionally biased region" description="Low complexity" evidence="2">
    <location>
        <begin position="298"/>
        <end position="316"/>
    </location>
</feature>
<name>A0A841T0U1_9BACL</name>
<comment type="caution">
    <text evidence="5">The sequence shown here is derived from an EMBL/GenBank/DDBJ whole genome shotgun (WGS) entry which is preliminary data.</text>
</comment>
<evidence type="ECO:0000313" key="5">
    <source>
        <dbReference type="EMBL" id="MBB6636689.1"/>
    </source>
</evidence>
<gene>
    <name evidence="5" type="primary">dprA</name>
    <name evidence="5" type="ORF">H7B67_21400</name>
</gene>
<evidence type="ECO:0000313" key="6">
    <source>
        <dbReference type="Proteomes" id="UP000535838"/>
    </source>
</evidence>
<feature type="region of interest" description="Disordered" evidence="2">
    <location>
        <begin position="298"/>
        <end position="319"/>
    </location>
</feature>
<evidence type="ECO:0000256" key="2">
    <source>
        <dbReference type="SAM" id="MobiDB-lite"/>
    </source>
</evidence>
<dbReference type="Pfam" id="PF17782">
    <property type="entry name" value="WHD_DprA"/>
    <property type="match status" value="1"/>
</dbReference>
<dbReference type="AlphaFoldDB" id="A0A841T0U1"/>
<dbReference type="InterPro" id="IPR057666">
    <property type="entry name" value="DrpA_SLOG"/>
</dbReference>
<keyword evidence="6" id="KW-1185">Reference proteome</keyword>
<dbReference type="Pfam" id="PF02481">
    <property type="entry name" value="DNA_processg_A"/>
    <property type="match status" value="1"/>
</dbReference>
<proteinExistence type="inferred from homology"/>
<feature type="domain" description="Smf/DprA SLOG" evidence="3">
    <location>
        <begin position="81"/>
        <end position="288"/>
    </location>
</feature>
<organism evidence="5 6">
    <name type="scientific">Cohnella thailandensis</name>
    <dbReference type="NCBI Taxonomy" id="557557"/>
    <lineage>
        <taxon>Bacteria</taxon>
        <taxon>Bacillati</taxon>
        <taxon>Bacillota</taxon>
        <taxon>Bacilli</taxon>
        <taxon>Bacillales</taxon>
        <taxon>Paenibacillaceae</taxon>
        <taxon>Cohnella</taxon>
    </lineage>
</organism>
<reference evidence="5 6" key="1">
    <citation type="submission" date="2020-08" db="EMBL/GenBank/DDBJ databases">
        <title>Cohnella phylogeny.</title>
        <authorList>
            <person name="Dunlap C."/>
        </authorList>
    </citation>
    <scope>NUCLEOTIDE SEQUENCE [LARGE SCALE GENOMIC DNA]</scope>
    <source>
        <strain evidence="5 6">DSM 25241</strain>
    </source>
</reference>
<dbReference type="SUPFAM" id="SSF102405">
    <property type="entry name" value="MCP/YpsA-like"/>
    <property type="match status" value="1"/>
</dbReference>
<accession>A0A841T0U1</accession>
<dbReference type="InterPro" id="IPR036388">
    <property type="entry name" value="WH-like_DNA-bd_sf"/>
</dbReference>